<name>A0AAW0CGZ5_9AGAR</name>
<feature type="compositionally biased region" description="Low complexity" evidence="1">
    <location>
        <begin position="53"/>
        <end position="62"/>
    </location>
</feature>
<gene>
    <name evidence="2" type="ORF">VNI00_010850</name>
</gene>
<reference evidence="2 3" key="1">
    <citation type="submission" date="2024-01" db="EMBL/GenBank/DDBJ databases">
        <title>A draft genome for a cacao thread blight-causing isolate of Paramarasmius palmivorus.</title>
        <authorList>
            <person name="Baruah I.K."/>
            <person name="Bukari Y."/>
            <person name="Amoako-Attah I."/>
            <person name="Meinhardt L.W."/>
            <person name="Bailey B.A."/>
            <person name="Cohen S.P."/>
        </authorList>
    </citation>
    <scope>NUCLEOTIDE SEQUENCE [LARGE SCALE GENOMIC DNA]</scope>
    <source>
        <strain evidence="2 3">GH-12</strain>
    </source>
</reference>
<accession>A0AAW0CGZ5</accession>
<protein>
    <submittedName>
        <fullName evidence="2">Uncharacterized protein</fullName>
    </submittedName>
</protein>
<evidence type="ECO:0000313" key="2">
    <source>
        <dbReference type="EMBL" id="KAK7037634.1"/>
    </source>
</evidence>
<evidence type="ECO:0000313" key="3">
    <source>
        <dbReference type="Proteomes" id="UP001383192"/>
    </source>
</evidence>
<feature type="compositionally biased region" description="Polar residues" evidence="1">
    <location>
        <begin position="34"/>
        <end position="50"/>
    </location>
</feature>
<evidence type="ECO:0000256" key="1">
    <source>
        <dbReference type="SAM" id="MobiDB-lite"/>
    </source>
</evidence>
<dbReference type="Proteomes" id="UP001383192">
    <property type="component" value="Unassembled WGS sequence"/>
</dbReference>
<feature type="region of interest" description="Disordered" evidence="1">
    <location>
        <begin position="1"/>
        <end position="118"/>
    </location>
</feature>
<proteinExistence type="predicted"/>
<dbReference type="EMBL" id="JAYKXP010000045">
    <property type="protein sequence ID" value="KAK7037634.1"/>
    <property type="molecule type" value="Genomic_DNA"/>
</dbReference>
<keyword evidence="3" id="KW-1185">Reference proteome</keyword>
<comment type="caution">
    <text evidence="2">The sequence shown here is derived from an EMBL/GenBank/DDBJ whole genome shotgun (WGS) entry which is preliminary data.</text>
</comment>
<dbReference type="AlphaFoldDB" id="A0AAW0CGZ5"/>
<organism evidence="2 3">
    <name type="scientific">Paramarasmius palmivorus</name>
    <dbReference type="NCBI Taxonomy" id="297713"/>
    <lineage>
        <taxon>Eukaryota</taxon>
        <taxon>Fungi</taxon>
        <taxon>Dikarya</taxon>
        <taxon>Basidiomycota</taxon>
        <taxon>Agaricomycotina</taxon>
        <taxon>Agaricomycetes</taxon>
        <taxon>Agaricomycetidae</taxon>
        <taxon>Agaricales</taxon>
        <taxon>Marasmiineae</taxon>
        <taxon>Marasmiaceae</taxon>
        <taxon>Paramarasmius</taxon>
    </lineage>
</organism>
<sequence length="140" mass="15032">MDDNNKVHHKPNPAIQRMIGNGNIRGSRKGKGNQDINGNWTARLQAQPDTNSDDIVGNGNVDGDCEDEGETKIGGDWTYENVTEEDQKEVDKTEETVGNTSGEKVPDGTRFPGKGEKLGAEPVYAMSATATNTASGKLRA</sequence>